<proteinExistence type="predicted"/>
<dbReference type="EMBL" id="SNRW01000244">
    <property type="protein sequence ID" value="KAA6402389.1"/>
    <property type="molecule type" value="Genomic_DNA"/>
</dbReference>
<name>A0A5J4X766_9EUKA</name>
<evidence type="ECO:0000313" key="3">
    <source>
        <dbReference type="Proteomes" id="UP000324800"/>
    </source>
</evidence>
<feature type="coiled-coil region" evidence="1">
    <location>
        <begin position="153"/>
        <end position="180"/>
    </location>
</feature>
<reference evidence="2 3" key="1">
    <citation type="submission" date="2019-03" db="EMBL/GenBank/DDBJ databases">
        <title>Single cell metagenomics reveals metabolic interactions within the superorganism composed of flagellate Streblomastix strix and complex community of Bacteroidetes bacteria on its surface.</title>
        <authorList>
            <person name="Treitli S.C."/>
            <person name="Kolisko M."/>
            <person name="Husnik F."/>
            <person name="Keeling P."/>
            <person name="Hampl V."/>
        </authorList>
    </citation>
    <scope>NUCLEOTIDE SEQUENCE [LARGE SCALE GENOMIC DNA]</scope>
    <source>
        <strain evidence="2">ST1C</strain>
    </source>
</reference>
<organism evidence="2 3">
    <name type="scientific">Streblomastix strix</name>
    <dbReference type="NCBI Taxonomy" id="222440"/>
    <lineage>
        <taxon>Eukaryota</taxon>
        <taxon>Metamonada</taxon>
        <taxon>Preaxostyla</taxon>
        <taxon>Oxymonadida</taxon>
        <taxon>Streblomastigidae</taxon>
        <taxon>Streblomastix</taxon>
    </lineage>
</organism>
<gene>
    <name evidence="2" type="ORF">EZS28_002090</name>
</gene>
<sequence>MAEALLAKLSEQEHRHRNESNKILAAEVRLDAFVSELNGLQERRAQLEKNIIEQNRVFSVKEAEARIQEDQLAREYIIESQIKNEIQLKREQVERKHFESSQSIKMLLENSDHLNNAGATYAEFYWNQPSCKKVQQLRSDLEKLKNEERLLQRPESLEKIEQLAEEVEMLRKEIETKKKFRLNARQQKSASTSQQQYLKLAELKNGPGWYLEREKIKV</sequence>
<dbReference type="Proteomes" id="UP000324800">
    <property type="component" value="Unassembled WGS sequence"/>
</dbReference>
<comment type="caution">
    <text evidence="2">The sequence shown here is derived from an EMBL/GenBank/DDBJ whole genome shotgun (WGS) entry which is preliminary data.</text>
</comment>
<evidence type="ECO:0000313" key="2">
    <source>
        <dbReference type="EMBL" id="KAA6402389.1"/>
    </source>
</evidence>
<accession>A0A5J4X766</accession>
<feature type="coiled-coil region" evidence="1">
    <location>
        <begin position="2"/>
        <end position="57"/>
    </location>
</feature>
<protein>
    <submittedName>
        <fullName evidence="2">Uncharacterized protein</fullName>
    </submittedName>
</protein>
<evidence type="ECO:0000256" key="1">
    <source>
        <dbReference type="SAM" id="Coils"/>
    </source>
</evidence>
<keyword evidence="1" id="KW-0175">Coiled coil</keyword>
<dbReference type="AlphaFoldDB" id="A0A5J4X766"/>